<evidence type="ECO:0000313" key="2">
    <source>
        <dbReference type="EMBL" id="KAG1803351.1"/>
    </source>
</evidence>
<evidence type="ECO:0000313" key="3">
    <source>
        <dbReference type="Proteomes" id="UP000807769"/>
    </source>
</evidence>
<sequence>MTLGVEDEARPSCQSNQTVSKSIACTVDELVKFSSGERDRFIGRGQPTHFVGSFSRSALRLCWFSCAPVAAWPCAADMSAHGGSSRQPGERERLAEMEVKILMRQAGMMDVNVDGGPDDNDTDQTLSHSQPAQTLDKPNPALVSDSNQQVALPVRSLPLDFIDFLRGLLHWRLVVRRTLTLIHVLKEAPPSLLPGPEIRFITKRPNKCL</sequence>
<gene>
    <name evidence="2" type="ORF">BJ212DRAFT_960587</name>
</gene>
<comment type="caution">
    <text evidence="2">The sequence shown here is derived from an EMBL/GenBank/DDBJ whole genome shotgun (WGS) entry which is preliminary data.</text>
</comment>
<dbReference type="Proteomes" id="UP000807769">
    <property type="component" value="Unassembled WGS sequence"/>
</dbReference>
<evidence type="ECO:0000256" key="1">
    <source>
        <dbReference type="SAM" id="MobiDB-lite"/>
    </source>
</evidence>
<accession>A0A9P7DUJ2</accession>
<reference evidence="2" key="1">
    <citation type="journal article" date="2020" name="New Phytol.">
        <title>Comparative genomics reveals dynamic genome evolution in host specialist ectomycorrhizal fungi.</title>
        <authorList>
            <person name="Lofgren L.A."/>
            <person name="Nguyen N.H."/>
            <person name="Vilgalys R."/>
            <person name="Ruytinx J."/>
            <person name="Liao H.L."/>
            <person name="Branco S."/>
            <person name="Kuo A."/>
            <person name="LaButti K."/>
            <person name="Lipzen A."/>
            <person name="Andreopoulos W."/>
            <person name="Pangilinan J."/>
            <person name="Riley R."/>
            <person name="Hundley H."/>
            <person name="Na H."/>
            <person name="Barry K."/>
            <person name="Grigoriev I.V."/>
            <person name="Stajich J.E."/>
            <person name="Kennedy P.G."/>
        </authorList>
    </citation>
    <scope>NUCLEOTIDE SEQUENCE</scope>
    <source>
        <strain evidence="2">MN1</strain>
    </source>
</reference>
<keyword evidence="3" id="KW-1185">Reference proteome</keyword>
<dbReference type="RefSeq" id="XP_041186561.1">
    <property type="nucleotide sequence ID" value="XM_041344457.1"/>
</dbReference>
<dbReference type="EMBL" id="JABBWG010000067">
    <property type="protein sequence ID" value="KAG1803351.1"/>
    <property type="molecule type" value="Genomic_DNA"/>
</dbReference>
<feature type="region of interest" description="Disordered" evidence="1">
    <location>
        <begin position="112"/>
        <end position="143"/>
    </location>
</feature>
<feature type="compositionally biased region" description="Polar residues" evidence="1">
    <location>
        <begin position="124"/>
        <end position="133"/>
    </location>
</feature>
<organism evidence="2 3">
    <name type="scientific">Suillus subaureus</name>
    <dbReference type="NCBI Taxonomy" id="48587"/>
    <lineage>
        <taxon>Eukaryota</taxon>
        <taxon>Fungi</taxon>
        <taxon>Dikarya</taxon>
        <taxon>Basidiomycota</taxon>
        <taxon>Agaricomycotina</taxon>
        <taxon>Agaricomycetes</taxon>
        <taxon>Agaricomycetidae</taxon>
        <taxon>Boletales</taxon>
        <taxon>Suillineae</taxon>
        <taxon>Suillaceae</taxon>
        <taxon>Suillus</taxon>
    </lineage>
</organism>
<name>A0A9P7DUJ2_9AGAM</name>
<dbReference type="AlphaFoldDB" id="A0A9P7DUJ2"/>
<protein>
    <submittedName>
        <fullName evidence="2">Uncharacterized protein</fullName>
    </submittedName>
</protein>
<dbReference type="GeneID" id="64638473"/>
<proteinExistence type="predicted"/>